<dbReference type="Proteomes" id="UP001500449">
    <property type="component" value="Unassembled WGS sequence"/>
</dbReference>
<accession>A0ABN2MZB3</accession>
<gene>
    <name evidence="1" type="ORF">GCM10009836_25130</name>
</gene>
<organism evidence="1 2">
    <name type="scientific">Pseudonocardia ailaonensis</name>
    <dbReference type="NCBI Taxonomy" id="367279"/>
    <lineage>
        <taxon>Bacteria</taxon>
        <taxon>Bacillati</taxon>
        <taxon>Actinomycetota</taxon>
        <taxon>Actinomycetes</taxon>
        <taxon>Pseudonocardiales</taxon>
        <taxon>Pseudonocardiaceae</taxon>
        <taxon>Pseudonocardia</taxon>
    </lineage>
</organism>
<comment type="caution">
    <text evidence="1">The sequence shown here is derived from an EMBL/GenBank/DDBJ whole genome shotgun (WGS) entry which is preliminary data.</text>
</comment>
<evidence type="ECO:0008006" key="3">
    <source>
        <dbReference type="Google" id="ProtNLM"/>
    </source>
</evidence>
<evidence type="ECO:0000313" key="1">
    <source>
        <dbReference type="EMBL" id="GAA1844637.1"/>
    </source>
</evidence>
<name>A0ABN2MZB3_9PSEU</name>
<reference evidence="1 2" key="1">
    <citation type="journal article" date="2019" name="Int. J. Syst. Evol. Microbiol.">
        <title>The Global Catalogue of Microorganisms (GCM) 10K type strain sequencing project: providing services to taxonomists for standard genome sequencing and annotation.</title>
        <authorList>
            <consortium name="The Broad Institute Genomics Platform"/>
            <consortium name="The Broad Institute Genome Sequencing Center for Infectious Disease"/>
            <person name="Wu L."/>
            <person name="Ma J."/>
        </authorList>
    </citation>
    <scope>NUCLEOTIDE SEQUENCE [LARGE SCALE GENOMIC DNA]</scope>
    <source>
        <strain evidence="1 2">JCM 16009</strain>
    </source>
</reference>
<evidence type="ECO:0000313" key="2">
    <source>
        <dbReference type="Proteomes" id="UP001500449"/>
    </source>
</evidence>
<dbReference type="RefSeq" id="WP_344415744.1">
    <property type="nucleotide sequence ID" value="NZ_BAAAQK010000005.1"/>
</dbReference>
<keyword evidence="2" id="KW-1185">Reference proteome</keyword>
<proteinExistence type="predicted"/>
<dbReference type="EMBL" id="BAAAQK010000005">
    <property type="protein sequence ID" value="GAA1844637.1"/>
    <property type="molecule type" value="Genomic_DNA"/>
</dbReference>
<sequence length="41" mass="4538">MPALLLAWIDRPFVVEEPDALRDHVRALAARLTRAAATPDV</sequence>
<protein>
    <recommendedName>
        <fullName evidence="3">WYL domain-containing protein</fullName>
    </recommendedName>
</protein>